<dbReference type="Proteomes" id="UP000789595">
    <property type="component" value="Unassembled WGS sequence"/>
</dbReference>
<sequence>MAALTNAADAAVEDEVELLGAALAGTEALLDRTIAQALEEADQDRAREQRVDEPSPAEKQPDEPPSQPSRALLHNVQASHDAAARHREDALQKAVAFRDDAPPKAARSTRGKT</sequence>
<keyword evidence="3" id="KW-1185">Reference proteome</keyword>
<feature type="compositionally biased region" description="Basic and acidic residues" evidence="1">
    <location>
        <begin position="82"/>
        <end position="102"/>
    </location>
</feature>
<dbReference type="AlphaFoldDB" id="A0A8J2WVA3"/>
<comment type="caution">
    <text evidence="2">The sequence shown here is derived from an EMBL/GenBank/DDBJ whole genome shotgun (WGS) entry which is preliminary data.</text>
</comment>
<evidence type="ECO:0000256" key="1">
    <source>
        <dbReference type="SAM" id="MobiDB-lite"/>
    </source>
</evidence>
<organism evidence="2 3">
    <name type="scientific">Pelagomonas calceolata</name>
    <dbReference type="NCBI Taxonomy" id="35677"/>
    <lineage>
        <taxon>Eukaryota</taxon>
        <taxon>Sar</taxon>
        <taxon>Stramenopiles</taxon>
        <taxon>Ochrophyta</taxon>
        <taxon>Pelagophyceae</taxon>
        <taxon>Pelagomonadales</taxon>
        <taxon>Pelagomonadaceae</taxon>
        <taxon>Pelagomonas</taxon>
    </lineage>
</organism>
<name>A0A8J2WVA3_9STRA</name>
<evidence type="ECO:0000313" key="3">
    <source>
        <dbReference type="Proteomes" id="UP000789595"/>
    </source>
</evidence>
<proteinExistence type="predicted"/>
<reference evidence="2" key="1">
    <citation type="submission" date="2021-11" db="EMBL/GenBank/DDBJ databases">
        <authorList>
            <consortium name="Genoscope - CEA"/>
            <person name="William W."/>
        </authorList>
    </citation>
    <scope>NUCLEOTIDE SEQUENCE</scope>
</reference>
<gene>
    <name evidence="2" type="ORF">PECAL_2P29100</name>
</gene>
<accession>A0A8J2WVA3</accession>
<dbReference type="EMBL" id="CAKKNE010000002">
    <property type="protein sequence ID" value="CAH0369772.1"/>
    <property type="molecule type" value="Genomic_DNA"/>
</dbReference>
<evidence type="ECO:0000313" key="2">
    <source>
        <dbReference type="EMBL" id="CAH0369772.1"/>
    </source>
</evidence>
<protein>
    <submittedName>
        <fullName evidence="2">Uncharacterized protein</fullName>
    </submittedName>
</protein>
<feature type="compositionally biased region" description="Basic and acidic residues" evidence="1">
    <location>
        <begin position="43"/>
        <end position="53"/>
    </location>
</feature>
<feature type="region of interest" description="Disordered" evidence="1">
    <location>
        <begin position="41"/>
        <end position="113"/>
    </location>
</feature>